<dbReference type="WBParaSite" id="L893_g19227.t1">
    <property type="protein sequence ID" value="L893_g19227.t1"/>
    <property type="gene ID" value="L893_g19227"/>
</dbReference>
<name>A0A1I7YSB3_9BILA</name>
<organism evidence="1 2">
    <name type="scientific">Steinernema glaseri</name>
    <dbReference type="NCBI Taxonomy" id="37863"/>
    <lineage>
        <taxon>Eukaryota</taxon>
        <taxon>Metazoa</taxon>
        <taxon>Ecdysozoa</taxon>
        <taxon>Nematoda</taxon>
        <taxon>Chromadorea</taxon>
        <taxon>Rhabditida</taxon>
        <taxon>Tylenchina</taxon>
        <taxon>Panagrolaimomorpha</taxon>
        <taxon>Strongyloidoidea</taxon>
        <taxon>Steinernematidae</taxon>
        <taxon>Steinernema</taxon>
    </lineage>
</organism>
<dbReference type="Gene3D" id="1.10.10.10">
    <property type="entry name" value="Winged helix-like DNA-binding domain superfamily/Winged helix DNA-binding domain"/>
    <property type="match status" value="1"/>
</dbReference>
<sequence length="89" mass="10218">MRTRNESVFRIKDLSQSTGIHQSDLIQTLVESRIIHFPKESTSCFLNPNPVYYAPLSTIRRRVVKPELLVWRPEVPIAPGTKFTTYSAS</sequence>
<accession>A0A1I7YSB3</accession>
<evidence type="ECO:0000313" key="1">
    <source>
        <dbReference type="Proteomes" id="UP000095287"/>
    </source>
</evidence>
<reference evidence="2" key="1">
    <citation type="submission" date="2016-11" db="UniProtKB">
        <authorList>
            <consortium name="WormBaseParasite"/>
        </authorList>
    </citation>
    <scope>IDENTIFICATION</scope>
</reference>
<protein>
    <submittedName>
        <fullName evidence="2">DNA-binding protein</fullName>
    </submittedName>
</protein>
<dbReference type="InterPro" id="IPR036388">
    <property type="entry name" value="WH-like_DNA-bd_sf"/>
</dbReference>
<proteinExistence type="predicted"/>
<dbReference type="AlphaFoldDB" id="A0A1I7YSB3"/>
<dbReference type="Proteomes" id="UP000095287">
    <property type="component" value="Unplaced"/>
</dbReference>
<keyword evidence="1" id="KW-1185">Reference proteome</keyword>
<evidence type="ECO:0000313" key="2">
    <source>
        <dbReference type="WBParaSite" id="L893_g19227.t1"/>
    </source>
</evidence>